<proteinExistence type="predicted"/>
<protein>
    <submittedName>
        <fullName evidence="1">Integrase catalytic domain-containing protein</fullName>
    </submittedName>
</protein>
<dbReference type="Proteomes" id="UP000887013">
    <property type="component" value="Unassembled WGS sequence"/>
</dbReference>
<keyword evidence="2" id="KW-1185">Reference proteome</keyword>
<gene>
    <name evidence="1" type="primary">AVEN_57049_1</name>
    <name evidence="1" type="ORF">NPIL_323061</name>
</gene>
<sequence>MEYRGLALTFDFKELSSDCQTSLLVEFDKRVPTVEFVMGSYRNYIWMVSTSYRGKKACKKKLGNNKEAALRHFKGLVQRFKRDPVLHKEYREVVDNYREEGIVERCVTEGLVDEVCDRRVETALKITTESVEILKNAGMALRKWHTNSGKLCEVWRRAGIETQEDKTIETGWAPTKVPGLAWDPDMIFFWL</sequence>
<evidence type="ECO:0000313" key="1">
    <source>
        <dbReference type="EMBL" id="GFT08117.1"/>
    </source>
</evidence>
<dbReference type="AlphaFoldDB" id="A0A8X6TEK8"/>
<reference evidence="1" key="1">
    <citation type="submission" date="2020-08" db="EMBL/GenBank/DDBJ databases">
        <title>Multicomponent nature underlies the extraordinary mechanical properties of spider dragline silk.</title>
        <authorList>
            <person name="Kono N."/>
            <person name="Nakamura H."/>
            <person name="Mori M."/>
            <person name="Yoshida Y."/>
            <person name="Ohtoshi R."/>
            <person name="Malay A.D."/>
            <person name="Moran D.A.P."/>
            <person name="Tomita M."/>
            <person name="Numata K."/>
            <person name="Arakawa K."/>
        </authorList>
    </citation>
    <scope>NUCLEOTIDE SEQUENCE</scope>
</reference>
<comment type="caution">
    <text evidence="1">The sequence shown here is derived from an EMBL/GenBank/DDBJ whole genome shotgun (WGS) entry which is preliminary data.</text>
</comment>
<accession>A0A8X6TEK8</accession>
<organism evidence="1 2">
    <name type="scientific">Nephila pilipes</name>
    <name type="common">Giant wood spider</name>
    <name type="synonym">Nephila maculata</name>
    <dbReference type="NCBI Taxonomy" id="299642"/>
    <lineage>
        <taxon>Eukaryota</taxon>
        <taxon>Metazoa</taxon>
        <taxon>Ecdysozoa</taxon>
        <taxon>Arthropoda</taxon>
        <taxon>Chelicerata</taxon>
        <taxon>Arachnida</taxon>
        <taxon>Araneae</taxon>
        <taxon>Araneomorphae</taxon>
        <taxon>Entelegynae</taxon>
        <taxon>Araneoidea</taxon>
        <taxon>Nephilidae</taxon>
        <taxon>Nephila</taxon>
    </lineage>
</organism>
<dbReference type="OrthoDB" id="6437453at2759"/>
<name>A0A8X6TEK8_NEPPI</name>
<dbReference type="EMBL" id="BMAW01056867">
    <property type="protein sequence ID" value="GFT08117.1"/>
    <property type="molecule type" value="Genomic_DNA"/>
</dbReference>
<evidence type="ECO:0000313" key="2">
    <source>
        <dbReference type="Proteomes" id="UP000887013"/>
    </source>
</evidence>